<dbReference type="EMBL" id="LMWN01000060">
    <property type="protein sequence ID" value="KUM99768.1"/>
    <property type="molecule type" value="Genomic_DNA"/>
</dbReference>
<dbReference type="Pfam" id="PF01494">
    <property type="entry name" value="FAD_binding_3"/>
    <property type="match status" value="1"/>
</dbReference>
<keyword evidence="3" id="KW-0560">Oxidoreductase</keyword>
<evidence type="ECO:0000313" key="7">
    <source>
        <dbReference type="Proteomes" id="UP000053127"/>
    </source>
</evidence>
<dbReference type="PRINTS" id="PR00420">
    <property type="entry name" value="RNGMNOXGNASE"/>
</dbReference>
<evidence type="ECO:0000256" key="2">
    <source>
        <dbReference type="ARBA" id="ARBA00022827"/>
    </source>
</evidence>
<name>A0A117PZG7_9ACTN</name>
<dbReference type="InterPro" id="IPR036188">
    <property type="entry name" value="FAD/NAD-bd_sf"/>
</dbReference>
<evidence type="ECO:0000259" key="5">
    <source>
        <dbReference type="Pfam" id="PF01494"/>
    </source>
</evidence>
<organism evidence="6 7">
    <name type="scientific">Streptomyces yokosukanensis</name>
    <dbReference type="NCBI Taxonomy" id="67386"/>
    <lineage>
        <taxon>Bacteria</taxon>
        <taxon>Bacillati</taxon>
        <taxon>Actinomycetota</taxon>
        <taxon>Actinomycetes</taxon>
        <taxon>Kitasatosporales</taxon>
        <taxon>Streptomycetaceae</taxon>
        <taxon>Streptomyces</taxon>
    </lineage>
</organism>
<sequence>MPALRVAIAGAGLAGLALAHHLHGHGLDVTVYERDPDLTSRNPGYRLHVNSTGTTALSSVLHPRLGELFVATAGIPRQDALLFDEQLAPGPARDLSASRGVGTPASDLPEHLVVDRSTLRRILYTGLEDVVRFGAWVTGYHHDADAGVTVHLADGLRADADVLVGADGINSAVRARRLPDHNAVDLGARHIAAKIPLTDRTKVQIPRKLYSTFTLINGPHHDVVTFAPLERGNPHTPLVRDRDQAFRDEAAKDFALGIFSATTSRMPSDADLYTTDPAALKKYALDRVSSWHPDVTTLIGLWDVATVQPLTLRSHVPAAAWQPTNVTVMGDAVHAMSPALGLGANTALRDAQILGAELLAAARGHKPLRSAVGDYENAMRAYGFDAVRASALMGERVIGHRPLPA</sequence>
<dbReference type="GO" id="GO:0071949">
    <property type="term" value="F:FAD binding"/>
    <property type="evidence" value="ECO:0007669"/>
    <property type="project" value="InterPro"/>
</dbReference>
<dbReference type="PANTHER" id="PTHR47178:SF5">
    <property type="entry name" value="FAD-BINDING DOMAIN-CONTAINING PROTEIN"/>
    <property type="match status" value="1"/>
</dbReference>
<dbReference type="RefSeq" id="WP_067134501.1">
    <property type="nucleotide sequence ID" value="NZ_JBFACD010000026.1"/>
</dbReference>
<dbReference type="InterPro" id="IPR002938">
    <property type="entry name" value="FAD-bd"/>
</dbReference>
<gene>
    <name evidence="6" type="ORF">AQI95_36680</name>
</gene>
<evidence type="ECO:0000256" key="3">
    <source>
        <dbReference type="ARBA" id="ARBA00023002"/>
    </source>
</evidence>
<evidence type="ECO:0000313" key="6">
    <source>
        <dbReference type="EMBL" id="KUM99768.1"/>
    </source>
</evidence>
<dbReference type="Gene3D" id="3.50.50.60">
    <property type="entry name" value="FAD/NAD(P)-binding domain"/>
    <property type="match status" value="1"/>
</dbReference>
<reference evidence="6 7" key="1">
    <citation type="submission" date="2015-10" db="EMBL/GenBank/DDBJ databases">
        <title>Draft genome sequence of Streptomyces yokosukanensis DSM 40224, type strain for the species Streptomyces yokosukanensis.</title>
        <authorList>
            <person name="Ruckert C."/>
            <person name="Winkler A."/>
            <person name="Kalinowski J."/>
            <person name="Kampfer P."/>
            <person name="Glaeser S."/>
        </authorList>
    </citation>
    <scope>NUCLEOTIDE SEQUENCE [LARGE SCALE GENOMIC DNA]</scope>
    <source>
        <strain evidence="6 7">DSM 40224</strain>
    </source>
</reference>
<protein>
    <recommendedName>
        <fullName evidence="5">FAD-binding domain-containing protein</fullName>
    </recommendedName>
</protein>
<dbReference type="Proteomes" id="UP000053127">
    <property type="component" value="Unassembled WGS sequence"/>
</dbReference>
<dbReference type="SUPFAM" id="SSF51905">
    <property type="entry name" value="FAD/NAD(P)-binding domain"/>
    <property type="match status" value="1"/>
</dbReference>
<dbReference type="PANTHER" id="PTHR47178">
    <property type="entry name" value="MONOOXYGENASE, FAD-BINDING"/>
    <property type="match status" value="1"/>
</dbReference>
<dbReference type="GO" id="GO:0004497">
    <property type="term" value="F:monooxygenase activity"/>
    <property type="evidence" value="ECO:0007669"/>
    <property type="project" value="UniProtKB-KW"/>
</dbReference>
<evidence type="ECO:0000256" key="1">
    <source>
        <dbReference type="ARBA" id="ARBA00022630"/>
    </source>
</evidence>
<evidence type="ECO:0000256" key="4">
    <source>
        <dbReference type="ARBA" id="ARBA00023033"/>
    </source>
</evidence>
<proteinExistence type="predicted"/>
<keyword evidence="4" id="KW-0503">Monooxygenase</keyword>
<comment type="caution">
    <text evidence="6">The sequence shown here is derived from an EMBL/GenBank/DDBJ whole genome shotgun (WGS) entry which is preliminary data.</text>
</comment>
<dbReference type="AlphaFoldDB" id="A0A117PZG7"/>
<keyword evidence="2" id="KW-0274">FAD</keyword>
<keyword evidence="1" id="KW-0285">Flavoprotein</keyword>
<feature type="domain" description="FAD-binding" evidence="5">
    <location>
        <begin position="5"/>
        <end position="367"/>
    </location>
</feature>
<dbReference type="STRING" id="67386.AQI95_36680"/>
<keyword evidence="7" id="KW-1185">Reference proteome</keyword>
<accession>A0A117PZG7</accession>
<dbReference type="OrthoDB" id="3322136at2"/>